<dbReference type="GO" id="GO:0006310">
    <property type="term" value="P:DNA recombination"/>
    <property type="evidence" value="ECO:0007669"/>
    <property type="project" value="UniProtKB-UniRule"/>
</dbReference>
<dbReference type="EMBL" id="AODQ01000021">
    <property type="protein sequence ID" value="EMR03617.1"/>
    <property type="molecule type" value="Genomic_DNA"/>
</dbReference>
<dbReference type="PATRIC" id="fig|1279009.4.peg.1227"/>
<dbReference type="Pfam" id="PF02565">
    <property type="entry name" value="RecO_C"/>
    <property type="match status" value="1"/>
</dbReference>
<evidence type="ECO:0000256" key="1">
    <source>
        <dbReference type="ARBA" id="ARBA00007452"/>
    </source>
</evidence>
<keyword evidence="4 7" id="KW-0233">DNA recombination</keyword>
<evidence type="ECO:0000259" key="8">
    <source>
        <dbReference type="Pfam" id="PF11967"/>
    </source>
</evidence>
<dbReference type="GO" id="GO:0043590">
    <property type="term" value="C:bacterial nucleoid"/>
    <property type="evidence" value="ECO:0007669"/>
    <property type="project" value="TreeGrafter"/>
</dbReference>
<keyword evidence="10" id="KW-1185">Reference proteome</keyword>
<protein>
    <recommendedName>
        <fullName evidence="2 7">DNA repair protein RecO</fullName>
    </recommendedName>
    <alternativeName>
        <fullName evidence="6 7">Recombination protein O</fullName>
    </alternativeName>
</protein>
<keyword evidence="3 7" id="KW-0227">DNA damage</keyword>
<dbReference type="STRING" id="1279009.ADICEAN_01214"/>
<dbReference type="Gene3D" id="1.20.1440.120">
    <property type="entry name" value="Recombination protein O, C-terminal domain"/>
    <property type="match status" value="1"/>
</dbReference>
<comment type="function">
    <text evidence="7">Involved in DNA repair and RecF pathway recombination.</text>
</comment>
<dbReference type="SUPFAM" id="SSF57863">
    <property type="entry name" value="ArfGap/RecO-like zinc finger"/>
    <property type="match status" value="1"/>
</dbReference>
<reference evidence="9 10" key="1">
    <citation type="journal article" date="2013" name="Genome Announc.">
        <title>Draft Genome Sequence of Cesiribacter andamanensis Strain AMV16T, Isolated from a Soil Sample from a Mud Volcano in the Andaman Islands, India.</title>
        <authorList>
            <person name="Shivaji S."/>
            <person name="Ara S."/>
            <person name="Begum Z."/>
            <person name="Srinivas T.N."/>
            <person name="Singh A."/>
            <person name="Kumar Pinnaka A."/>
        </authorList>
    </citation>
    <scope>NUCLEOTIDE SEQUENCE [LARGE SCALE GENOMIC DNA]</scope>
    <source>
        <strain evidence="9 10">AMV16</strain>
    </source>
</reference>
<accession>M7N8M7</accession>
<dbReference type="PANTHER" id="PTHR33991:SF1">
    <property type="entry name" value="DNA REPAIR PROTEIN RECO"/>
    <property type="match status" value="1"/>
</dbReference>
<evidence type="ECO:0000313" key="10">
    <source>
        <dbReference type="Proteomes" id="UP000011910"/>
    </source>
</evidence>
<dbReference type="RefSeq" id="WP_009194614.1">
    <property type="nucleotide sequence ID" value="NZ_AODQ01000021.1"/>
</dbReference>
<comment type="caution">
    <text evidence="9">The sequence shown here is derived from an EMBL/GenBank/DDBJ whole genome shotgun (WGS) entry which is preliminary data.</text>
</comment>
<name>M7N8M7_9BACT</name>
<dbReference type="PANTHER" id="PTHR33991">
    <property type="entry name" value="DNA REPAIR PROTEIN RECO"/>
    <property type="match status" value="1"/>
</dbReference>
<dbReference type="InterPro" id="IPR022572">
    <property type="entry name" value="DNA_rep/recomb_RecO_N"/>
</dbReference>
<dbReference type="SUPFAM" id="SSF50249">
    <property type="entry name" value="Nucleic acid-binding proteins"/>
    <property type="match status" value="1"/>
</dbReference>
<evidence type="ECO:0000256" key="7">
    <source>
        <dbReference type="HAMAP-Rule" id="MF_00201"/>
    </source>
</evidence>
<proteinExistence type="inferred from homology"/>
<dbReference type="eggNOG" id="COG1381">
    <property type="taxonomic scope" value="Bacteria"/>
</dbReference>
<dbReference type="HAMAP" id="MF_00201">
    <property type="entry name" value="RecO"/>
    <property type="match status" value="1"/>
</dbReference>
<comment type="similarity">
    <text evidence="1 7">Belongs to the RecO family.</text>
</comment>
<dbReference type="InterPro" id="IPR012340">
    <property type="entry name" value="NA-bd_OB-fold"/>
</dbReference>
<sequence length="230" mass="26343">MLQKTKGIVLSYIRYRETSIIVKIYTEVLGLQSYIVNGVRSSGNAKSGGGRMGLYQPLTLLELVVYHQERANLHRIREIKCPEPFVYLPMDFQKTGIVLFLTELLSKSLKSEEPNPVLYQFLHHSIHVLDGQQEGVQNFHLQFLLKLSRYLGFATPTADDFLEEVSPYISADAIDREAVERLLLEPYGAPIPLNGERRRHVLQMILQFYRLHVADFGDLKSLPVLQEMQG</sequence>
<feature type="domain" description="DNA replication/recombination mediator RecO N-terminal" evidence="8">
    <location>
        <begin position="1"/>
        <end position="84"/>
    </location>
</feature>
<dbReference type="InterPro" id="IPR037278">
    <property type="entry name" value="ARFGAP/RecO"/>
</dbReference>
<dbReference type="Gene3D" id="2.40.50.140">
    <property type="entry name" value="Nucleic acid-binding proteins"/>
    <property type="match status" value="1"/>
</dbReference>
<dbReference type="GO" id="GO:0006302">
    <property type="term" value="P:double-strand break repair"/>
    <property type="evidence" value="ECO:0007669"/>
    <property type="project" value="TreeGrafter"/>
</dbReference>
<evidence type="ECO:0000256" key="2">
    <source>
        <dbReference type="ARBA" id="ARBA00021310"/>
    </source>
</evidence>
<dbReference type="Proteomes" id="UP000011910">
    <property type="component" value="Unassembled WGS sequence"/>
</dbReference>
<dbReference type="InterPro" id="IPR042242">
    <property type="entry name" value="RecO_C"/>
</dbReference>
<dbReference type="InterPro" id="IPR003717">
    <property type="entry name" value="RecO"/>
</dbReference>
<keyword evidence="5 7" id="KW-0234">DNA repair</keyword>
<evidence type="ECO:0000256" key="3">
    <source>
        <dbReference type="ARBA" id="ARBA00022763"/>
    </source>
</evidence>
<dbReference type="AlphaFoldDB" id="M7N8M7"/>
<organism evidence="9 10">
    <name type="scientific">Cesiribacter andamanensis AMV16</name>
    <dbReference type="NCBI Taxonomy" id="1279009"/>
    <lineage>
        <taxon>Bacteria</taxon>
        <taxon>Pseudomonadati</taxon>
        <taxon>Bacteroidota</taxon>
        <taxon>Cytophagia</taxon>
        <taxon>Cytophagales</taxon>
        <taxon>Cesiribacteraceae</taxon>
        <taxon>Cesiribacter</taxon>
    </lineage>
</organism>
<dbReference type="NCBIfam" id="TIGR00613">
    <property type="entry name" value="reco"/>
    <property type="match status" value="1"/>
</dbReference>
<dbReference type="OrthoDB" id="9789152at2"/>
<dbReference type="Pfam" id="PF11967">
    <property type="entry name" value="RecO_N"/>
    <property type="match status" value="1"/>
</dbReference>
<evidence type="ECO:0000313" key="9">
    <source>
        <dbReference type="EMBL" id="EMR03617.1"/>
    </source>
</evidence>
<evidence type="ECO:0000256" key="4">
    <source>
        <dbReference type="ARBA" id="ARBA00023172"/>
    </source>
</evidence>
<evidence type="ECO:0000256" key="6">
    <source>
        <dbReference type="ARBA" id="ARBA00033409"/>
    </source>
</evidence>
<evidence type="ECO:0000256" key="5">
    <source>
        <dbReference type="ARBA" id="ARBA00023204"/>
    </source>
</evidence>
<gene>
    <name evidence="7" type="primary">recO</name>
    <name evidence="9" type="ORF">ADICEAN_01214</name>
</gene>